<evidence type="ECO:0000313" key="3">
    <source>
        <dbReference type="Proteomes" id="UP001596067"/>
    </source>
</evidence>
<comment type="caution">
    <text evidence="2">The sequence shown here is derived from an EMBL/GenBank/DDBJ whole genome shotgun (WGS) entry which is preliminary data.</text>
</comment>
<keyword evidence="3" id="KW-1185">Reference proteome</keyword>
<reference evidence="3" key="1">
    <citation type="journal article" date="2019" name="Int. J. Syst. Evol. Microbiol.">
        <title>The Global Catalogue of Microorganisms (GCM) 10K type strain sequencing project: providing services to taxonomists for standard genome sequencing and annotation.</title>
        <authorList>
            <consortium name="The Broad Institute Genomics Platform"/>
            <consortium name="The Broad Institute Genome Sequencing Center for Infectious Disease"/>
            <person name="Wu L."/>
            <person name="Ma J."/>
        </authorList>
    </citation>
    <scope>NUCLEOTIDE SEQUENCE [LARGE SCALE GENOMIC DNA]</scope>
    <source>
        <strain evidence="3">CGMCC 4.1469</strain>
    </source>
</reference>
<feature type="domain" description="DUF2470" evidence="1">
    <location>
        <begin position="150"/>
        <end position="223"/>
    </location>
</feature>
<dbReference type="EMBL" id="JBHSOD010000028">
    <property type="protein sequence ID" value="MFC5887556.1"/>
    <property type="molecule type" value="Genomic_DNA"/>
</dbReference>
<sequence>MSPTPADAEAPEPTAAERICSLLSATSSVVVRARGEHHDLDTPVSVHGSRLRLTAPLGSGLTLAATGETEGLAVVLDVTDIAPVAVRDRVRGRLTMAGRLRLAHLADDGLSVHLHLDVAHAVLATPYGTSALTGADLALAGPDPLARYEAGLLTHLIDDHPDALAALTRLLDPQLLAGRPEIRPLALDRHGLVLRLDHPHGHRDVRLVFPEPACDTEEFGEQMHRLLTAAQTGLPARRS</sequence>
<dbReference type="RefSeq" id="WP_313766715.1">
    <property type="nucleotide sequence ID" value="NZ_BAAAVH010000014.1"/>
</dbReference>
<gene>
    <name evidence="2" type="ORF">ACFP0N_21540</name>
</gene>
<accession>A0ABW1F2N1</accession>
<organism evidence="2 3">
    <name type="scientific">Kitasatospora aburaviensis</name>
    <dbReference type="NCBI Taxonomy" id="67265"/>
    <lineage>
        <taxon>Bacteria</taxon>
        <taxon>Bacillati</taxon>
        <taxon>Actinomycetota</taxon>
        <taxon>Actinomycetes</taxon>
        <taxon>Kitasatosporales</taxon>
        <taxon>Streptomycetaceae</taxon>
        <taxon>Kitasatospora</taxon>
    </lineage>
</organism>
<dbReference type="Gene3D" id="3.20.180.10">
    <property type="entry name" value="PNP-oxidase-like"/>
    <property type="match status" value="1"/>
</dbReference>
<dbReference type="InterPro" id="IPR037119">
    <property type="entry name" value="Haem_oxidase_HugZ-like_sf"/>
</dbReference>
<dbReference type="SUPFAM" id="SSF50475">
    <property type="entry name" value="FMN-binding split barrel"/>
    <property type="match status" value="1"/>
</dbReference>
<protein>
    <submittedName>
        <fullName evidence="2">DUF2470 domain-containing protein</fullName>
    </submittedName>
</protein>
<proteinExistence type="predicted"/>
<dbReference type="Proteomes" id="UP001596067">
    <property type="component" value="Unassembled WGS sequence"/>
</dbReference>
<evidence type="ECO:0000313" key="2">
    <source>
        <dbReference type="EMBL" id="MFC5887556.1"/>
    </source>
</evidence>
<name>A0ABW1F2N1_9ACTN</name>
<dbReference type="InterPro" id="IPR019595">
    <property type="entry name" value="DUF2470"/>
</dbReference>
<dbReference type="Pfam" id="PF10615">
    <property type="entry name" value="DUF2470"/>
    <property type="match status" value="1"/>
</dbReference>
<evidence type="ECO:0000259" key="1">
    <source>
        <dbReference type="Pfam" id="PF10615"/>
    </source>
</evidence>